<proteinExistence type="predicted"/>
<name>M6Q5H3_9LEPT</name>
<organism evidence="1 2">
    <name type="scientific">Leptospira weilii str. UI 13098</name>
    <dbReference type="NCBI Taxonomy" id="1088542"/>
    <lineage>
        <taxon>Bacteria</taxon>
        <taxon>Pseudomonadati</taxon>
        <taxon>Spirochaetota</taxon>
        <taxon>Spirochaetia</taxon>
        <taxon>Leptospirales</taxon>
        <taxon>Leptospiraceae</taxon>
        <taxon>Leptospira</taxon>
    </lineage>
</organism>
<reference evidence="1 2" key="1">
    <citation type="submission" date="2013-01" db="EMBL/GenBank/DDBJ databases">
        <authorList>
            <person name="Harkins D.M."/>
            <person name="Durkin A.S."/>
            <person name="Brinkac L.M."/>
            <person name="Haft D.H."/>
            <person name="Selengut J.D."/>
            <person name="Sanka R."/>
            <person name="DePew J."/>
            <person name="Purushe J."/>
            <person name="Chanthongthip A."/>
            <person name="Lattana O."/>
            <person name="Phetsouvanh R."/>
            <person name="Newton P.N."/>
            <person name="Vinetz J.M."/>
            <person name="Sutton G.G."/>
            <person name="Nierman W.C."/>
            <person name="Fouts D.E."/>
        </authorList>
    </citation>
    <scope>NUCLEOTIDE SEQUENCE [LARGE SCALE GENOMIC DNA]</scope>
    <source>
        <strain evidence="1 2">UI 13098</strain>
    </source>
</reference>
<keyword evidence="2" id="KW-1185">Reference proteome</keyword>
<dbReference type="EMBL" id="AHNU02000041">
    <property type="protein sequence ID" value="EMN90509.1"/>
    <property type="molecule type" value="Genomic_DNA"/>
</dbReference>
<evidence type="ECO:0000313" key="2">
    <source>
        <dbReference type="Proteomes" id="UP000012118"/>
    </source>
</evidence>
<dbReference type="Proteomes" id="UP000012118">
    <property type="component" value="Unassembled WGS sequence"/>
</dbReference>
<sequence>MVRAIPQSKFIKQNNIRKIEWMKVRIMLHLELVFDKKRKEIW</sequence>
<gene>
    <name evidence="1" type="ORF">LEP1GSC108_2859</name>
</gene>
<comment type="caution">
    <text evidence="1">The sequence shown here is derived from an EMBL/GenBank/DDBJ whole genome shotgun (WGS) entry which is preliminary data.</text>
</comment>
<protein>
    <submittedName>
        <fullName evidence="1">Uncharacterized protein</fullName>
    </submittedName>
</protein>
<dbReference type="AlphaFoldDB" id="M6Q5H3"/>
<evidence type="ECO:0000313" key="1">
    <source>
        <dbReference type="EMBL" id="EMN90509.1"/>
    </source>
</evidence>
<accession>M6Q5H3</accession>